<evidence type="ECO:0000313" key="6">
    <source>
        <dbReference type="Proteomes" id="UP000199208"/>
    </source>
</evidence>
<dbReference type="InterPro" id="IPR004107">
    <property type="entry name" value="Integrase_SAM-like_N"/>
</dbReference>
<keyword evidence="6" id="KW-1185">Reference proteome</keyword>
<evidence type="ECO:0000256" key="3">
    <source>
        <dbReference type="PROSITE-ProRule" id="PRU01248"/>
    </source>
</evidence>
<dbReference type="STRING" id="1120920.SAMN03080599_00070"/>
<dbReference type="EMBL" id="FMWL01000001">
    <property type="protein sequence ID" value="SCZ76106.1"/>
    <property type="molecule type" value="Genomic_DNA"/>
</dbReference>
<dbReference type="Proteomes" id="UP000199208">
    <property type="component" value="Unassembled WGS sequence"/>
</dbReference>
<dbReference type="AlphaFoldDB" id="A0A1G5RQ77"/>
<dbReference type="InterPro" id="IPR044068">
    <property type="entry name" value="CB"/>
</dbReference>
<dbReference type="Pfam" id="PF02899">
    <property type="entry name" value="Phage_int_SAM_1"/>
    <property type="match status" value="1"/>
</dbReference>
<dbReference type="PROSITE" id="PS51900">
    <property type="entry name" value="CB"/>
    <property type="match status" value="1"/>
</dbReference>
<evidence type="ECO:0000313" key="5">
    <source>
        <dbReference type="EMBL" id="SCZ76106.1"/>
    </source>
</evidence>
<reference evidence="5 6" key="1">
    <citation type="submission" date="2016-10" db="EMBL/GenBank/DDBJ databases">
        <authorList>
            <person name="de Groot N.N."/>
        </authorList>
    </citation>
    <scope>NUCLEOTIDE SEQUENCE [LARGE SCALE GENOMIC DNA]</scope>
    <source>
        <strain evidence="5 6">DSM 2784</strain>
    </source>
</reference>
<accession>A0A1G5RQ77</accession>
<feature type="domain" description="Core-binding (CB)" evidence="4">
    <location>
        <begin position="5"/>
        <end position="78"/>
    </location>
</feature>
<dbReference type="GO" id="GO:0003677">
    <property type="term" value="F:DNA binding"/>
    <property type="evidence" value="ECO:0007669"/>
    <property type="project" value="UniProtKB-UniRule"/>
</dbReference>
<evidence type="ECO:0000259" key="4">
    <source>
        <dbReference type="PROSITE" id="PS51900"/>
    </source>
</evidence>
<dbReference type="RefSeq" id="WP_242870734.1">
    <property type="nucleotide sequence ID" value="NZ_FMWL01000001.1"/>
</dbReference>
<evidence type="ECO:0000256" key="1">
    <source>
        <dbReference type="ARBA" id="ARBA00008857"/>
    </source>
</evidence>
<dbReference type="Gene3D" id="1.10.150.130">
    <property type="match status" value="1"/>
</dbReference>
<name>A0A1G5RQ77_9FIRM</name>
<comment type="similarity">
    <text evidence="1">Belongs to the 'phage' integrase family.</text>
</comment>
<keyword evidence="2 3" id="KW-0238">DNA-binding</keyword>
<sequence length="78" mass="9292">MKHTDFAFFLNKYFVRYLSDVRNVSSATIDSYRYSFINFLVYMLESQHKITDKIAVKDMTYENVSGYLRWLEASKLNG</sequence>
<proteinExistence type="inferred from homology"/>
<gene>
    <name evidence="5" type="ORF">SAMN03080599_00070</name>
</gene>
<evidence type="ECO:0000256" key="2">
    <source>
        <dbReference type="ARBA" id="ARBA00023125"/>
    </source>
</evidence>
<dbReference type="GO" id="GO:0015074">
    <property type="term" value="P:DNA integration"/>
    <property type="evidence" value="ECO:0007669"/>
    <property type="project" value="InterPro"/>
</dbReference>
<organism evidence="5 6">
    <name type="scientific">Acidaminobacter hydrogenoformans DSM 2784</name>
    <dbReference type="NCBI Taxonomy" id="1120920"/>
    <lineage>
        <taxon>Bacteria</taxon>
        <taxon>Bacillati</taxon>
        <taxon>Bacillota</taxon>
        <taxon>Clostridia</taxon>
        <taxon>Peptostreptococcales</taxon>
        <taxon>Acidaminobacteraceae</taxon>
        <taxon>Acidaminobacter</taxon>
    </lineage>
</organism>
<dbReference type="InterPro" id="IPR010998">
    <property type="entry name" value="Integrase_recombinase_N"/>
</dbReference>
<protein>
    <submittedName>
        <fullName evidence="5">Phage integrase, N-terminal SAM-like domain</fullName>
    </submittedName>
</protein>